<dbReference type="Pfam" id="PF00881">
    <property type="entry name" value="Nitroreductase"/>
    <property type="match status" value="1"/>
</dbReference>
<dbReference type="AlphaFoldDB" id="A0A7C4W7R1"/>
<proteinExistence type="predicted"/>
<evidence type="ECO:0000313" key="2">
    <source>
        <dbReference type="EMBL" id="HGU34317.1"/>
    </source>
</evidence>
<dbReference type="InterPro" id="IPR000415">
    <property type="entry name" value="Nitroreductase-like"/>
</dbReference>
<dbReference type="CDD" id="cd02137">
    <property type="entry name" value="MhqN-like"/>
    <property type="match status" value="1"/>
</dbReference>
<dbReference type="PANTHER" id="PTHR43543">
    <property type="entry name" value="MALONIC SEMIALDEHYDE REDUCTASE RUTE-RELATED"/>
    <property type="match status" value="1"/>
</dbReference>
<gene>
    <name evidence="2" type="ORF">ENS29_15950</name>
</gene>
<dbReference type="InterPro" id="IPR050461">
    <property type="entry name" value="Nitroreductase_HadB/RutE"/>
</dbReference>
<protein>
    <submittedName>
        <fullName evidence="2">Nitroreductase family protein</fullName>
    </submittedName>
</protein>
<comment type="caution">
    <text evidence="2">The sequence shown here is derived from an EMBL/GenBank/DDBJ whole genome shotgun (WGS) entry which is preliminary data.</text>
</comment>
<dbReference type="PANTHER" id="PTHR43543:SF1">
    <property type="entry name" value="MALONIC SEMIALDEHYDE REDUCTASE RUTE-RELATED"/>
    <property type="match status" value="1"/>
</dbReference>
<dbReference type="SUPFAM" id="SSF55469">
    <property type="entry name" value="FMN-dependent nitroreductase-like"/>
    <property type="match status" value="1"/>
</dbReference>
<dbReference type="Gene3D" id="3.40.109.10">
    <property type="entry name" value="NADH Oxidase"/>
    <property type="match status" value="1"/>
</dbReference>
<dbReference type="GO" id="GO:0016491">
    <property type="term" value="F:oxidoreductase activity"/>
    <property type="evidence" value="ECO:0007669"/>
    <property type="project" value="InterPro"/>
</dbReference>
<name>A0A7C4W7R1_9BACT</name>
<dbReference type="EMBL" id="DSUH01000367">
    <property type="protein sequence ID" value="HGU34317.1"/>
    <property type="molecule type" value="Genomic_DNA"/>
</dbReference>
<reference evidence="2" key="1">
    <citation type="journal article" date="2020" name="mSystems">
        <title>Genome- and Community-Level Interaction Insights into Carbon Utilization and Element Cycling Functions of Hydrothermarchaeota in Hydrothermal Sediment.</title>
        <authorList>
            <person name="Zhou Z."/>
            <person name="Liu Y."/>
            <person name="Xu W."/>
            <person name="Pan J."/>
            <person name="Luo Z.H."/>
            <person name="Li M."/>
        </authorList>
    </citation>
    <scope>NUCLEOTIDE SEQUENCE [LARGE SCALE GENOMIC DNA]</scope>
    <source>
        <strain evidence="2">SpSt-477</strain>
    </source>
</reference>
<dbReference type="InterPro" id="IPR029479">
    <property type="entry name" value="Nitroreductase"/>
</dbReference>
<feature type="domain" description="Nitroreductase" evidence="1">
    <location>
        <begin position="7"/>
        <end position="186"/>
    </location>
</feature>
<sequence length="215" mass="24582">MDFQDVVTQRRAINFFDPDRGVDTDLIRRMIEMASKVPSSFNLQPWNVILVTDPKEKQILRKLAWDQPKVSEAPVVMIVLADRDGWKAGHPTAERNFQEMVHAGSMKPEQKDWFHSACTSLYGQTPEKQQAFANKNTGFFAMTLMFAAKHLGLDTHPMDGFDIEGVRKAFAIPEHFWIPLLLAVGYPKPDFNPLPPKWRKSYEEIVVRFAAPSLP</sequence>
<accession>A0A7C4W7R1</accession>
<organism evidence="2">
    <name type="scientific">Desulfatirhabdium butyrativorans</name>
    <dbReference type="NCBI Taxonomy" id="340467"/>
    <lineage>
        <taxon>Bacteria</taxon>
        <taxon>Pseudomonadati</taxon>
        <taxon>Thermodesulfobacteriota</taxon>
        <taxon>Desulfobacteria</taxon>
        <taxon>Desulfobacterales</taxon>
        <taxon>Desulfatirhabdiaceae</taxon>
        <taxon>Desulfatirhabdium</taxon>
    </lineage>
</organism>
<evidence type="ECO:0000259" key="1">
    <source>
        <dbReference type="Pfam" id="PF00881"/>
    </source>
</evidence>